<feature type="domain" description="DUF7752" evidence="11">
    <location>
        <begin position="1341"/>
        <end position="1445"/>
    </location>
</feature>
<evidence type="ECO:0000256" key="7">
    <source>
        <dbReference type="ARBA" id="ARBA00023158"/>
    </source>
</evidence>
<comment type="catalytic activity">
    <reaction evidence="8">
        <text>RNA(n) + a ribonucleoside 5'-triphosphate = RNA(n+1) + diphosphate</text>
        <dbReference type="Rhea" id="RHEA:21248"/>
        <dbReference type="Rhea" id="RHEA-COMP:14527"/>
        <dbReference type="Rhea" id="RHEA-COMP:17342"/>
        <dbReference type="ChEBI" id="CHEBI:33019"/>
        <dbReference type="ChEBI" id="CHEBI:61557"/>
        <dbReference type="ChEBI" id="CHEBI:140395"/>
        <dbReference type="EC" id="2.7.7.48"/>
    </reaction>
</comment>
<reference evidence="15" key="1">
    <citation type="submission" date="2022-11" db="UniProtKB">
        <authorList>
            <consortium name="WormBaseParasite"/>
        </authorList>
    </citation>
    <scope>IDENTIFICATION</scope>
</reference>
<dbReference type="PANTHER" id="PTHR23079">
    <property type="entry name" value="RNA-DEPENDENT RNA POLYMERASE"/>
    <property type="match status" value="1"/>
</dbReference>
<sequence>MDDQENKVSAETGTLKVIVRSDLMKRRERKIERVAQTVENLLKNSKEAIGIPNLEYRLSDGQLLGDEAENDERIEFTVKLAAPNLTSHFIQIISNLIEKAKHIHTPKISFVITNSSFFPFVFIPIHENLPTQDVHFGNILERYHFLCHKNVNSSPELVPMINSFMSLAGNKSVMFTTMEHDRRIINIKFPFQREIPKDTHQSNPHYRKNHYKPHQKPEMTKPFDAIVALQSSYNNFRHVIVDFERAHKGLYSMKIYFYLSWPMSVKVFRFLKRFENEKEHPPSTEDHEQEHKEVHEVSEKIEDEYCRARNGFWNNRGKRYPSWDNPKAYSKEAEAVNGSPVFMIYLKELDSKTCAEIIGRLHVATEKPIEFRNLNSVKPKLNQSIHVSSPFQDPYWMRILTEEASFSLRYLLAALLSRGNTVKDLILCDKKSKDDFMESIMNSYRKDKALTLESMERLLSEVDEKLEMSHLLHSFERIKAKMIANTELLQQIYEENKKEGYIRVRKIVITPTRYLYVAPELLMSNRVLRKHDCDGEKTLRILFRDDDGNKIYANNVSTFLIDRTVGDALRRGIQIAGKEFRFLGSSNSQLRDNGCYFFEGSKEEIAKIRRDLGQFKMQSVPKIMSRIGQCFTQAREISVELQRIQYTTTYDYIGGMDSNCKPYTFSDGVGVISRGFAENISRSLDLSGSIPSCFQIRFRGYKGVMSVDLMLDERKKWGKRYRVSDHKSEHKKWCYLDAVFRPSQMKFLAPRATLIEIVKHSSPVAVSLNKPMINIMDQVSSMQSHSRHSRITNRIHWLLDRNLHELTRYLIDEQKCRNKLNEFPKLILYYQLNDFNLTQEPFFRSLIQASSRSSLKRLLNKLQIPIPTTLGRSMFGVIDETGELQYGQVFVRYTKNAALKFPGKNAERVTHVGPILITKNPCIVPGDIRMFEAINLPGLEHLSDVVVFPRHGPRPHTDEMAGSDLDGDEYTVIWDEQLFFDRNEKAFDFTSPPLDAEEVAEEELNEKMCDFFVTYMAQDSIGKIANAFINNADQYGIESEVCKRIAIKHNKAVDFPKTGIAPKRLTNFWENNTPPERCERWADFMEKSHEPSYASTRLIGQLFRRVKVIDDSVKLMIMESEQVTIPQDPLIDYPGWERWEKEAITEYETYSAHLQSLMDSYSIKDEGELFSNCFISLKNRVSDRDQDDMSLYNTVTVIEQRLSTIFGRFRRAFFEKFGNFQALTRIDTHRTSTEHKEVFRRVCLEPTNEMKQRACAYYKIAYHQETPEKKRFLSFAWLAWDVINEFRREKLYSQVGLSAISFDPLSDRLSKHIAEFIEANSRAFKRFRAKEIEESVALKRYCLRHQGLAELLFFCYKWGRKHLLFYGPFNVEHLCLTVILFGLNKLQTENFEATVAWLEQTDEVPLSGQTPLNLNEQRGGIGRKFLLLIEFLSTRQFEKMKKIDFLEAGLDCYSFFIEREWVPLHQLALKTFNQVAFTNRFESLPCVEGLHNEHLTKKEAALVEAEPFVIEVPARLMITDEMIEKLIDKTGCVHIVTRDLHRRVSPETARLVVSSYGTIEANQKLRDLLTIRWNSNAEIDCRQKALMLAAQVYEQLNGN</sequence>
<dbReference type="Pfam" id="PF24934">
    <property type="entry name" value="DUF7752"/>
    <property type="match status" value="1"/>
</dbReference>
<evidence type="ECO:0000256" key="5">
    <source>
        <dbReference type="ARBA" id="ARBA00022695"/>
    </source>
</evidence>
<evidence type="ECO:0000256" key="1">
    <source>
        <dbReference type="ARBA" id="ARBA00005762"/>
    </source>
</evidence>
<organism evidence="14 15">
    <name type="scientific">Acrobeloides nanus</name>
    <dbReference type="NCBI Taxonomy" id="290746"/>
    <lineage>
        <taxon>Eukaryota</taxon>
        <taxon>Metazoa</taxon>
        <taxon>Ecdysozoa</taxon>
        <taxon>Nematoda</taxon>
        <taxon>Chromadorea</taxon>
        <taxon>Rhabditida</taxon>
        <taxon>Tylenchina</taxon>
        <taxon>Cephalobomorpha</taxon>
        <taxon>Cephaloboidea</taxon>
        <taxon>Cephalobidae</taxon>
        <taxon>Acrobeloides</taxon>
    </lineage>
</organism>
<dbReference type="InterPro" id="IPR058752">
    <property type="entry name" value="RDRP_C_head"/>
</dbReference>
<keyword evidence="6" id="KW-0694">RNA-binding</keyword>
<feature type="domain" description="RDRP C-terminal head" evidence="13">
    <location>
        <begin position="1132"/>
        <end position="1289"/>
    </location>
</feature>
<evidence type="ECO:0000256" key="3">
    <source>
        <dbReference type="ARBA" id="ARBA00022484"/>
    </source>
</evidence>
<evidence type="ECO:0000256" key="2">
    <source>
        <dbReference type="ARBA" id="ARBA00012494"/>
    </source>
</evidence>
<evidence type="ECO:0000256" key="8">
    <source>
        <dbReference type="ARBA" id="ARBA00048744"/>
    </source>
</evidence>
<keyword evidence="3" id="KW-0696">RNA-directed RNA polymerase</keyword>
<dbReference type="Pfam" id="PF24642">
    <property type="entry name" value="DUF7636"/>
    <property type="match status" value="1"/>
</dbReference>
<dbReference type="Pfam" id="PF25359">
    <property type="entry name" value="PH_met_RdRP"/>
    <property type="match status" value="1"/>
</dbReference>
<dbReference type="GO" id="GO:0003723">
    <property type="term" value="F:RNA binding"/>
    <property type="evidence" value="ECO:0007669"/>
    <property type="project" value="UniProtKB-KW"/>
</dbReference>
<accession>A0A914E0G2</accession>
<keyword evidence="14" id="KW-1185">Reference proteome</keyword>
<dbReference type="EC" id="2.7.7.48" evidence="2"/>
<proteinExistence type="inferred from homology"/>
<feature type="domain" description="PH-like" evidence="12">
    <location>
        <begin position="122"/>
        <end position="376"/>
    </location>
</feature>
<dbReference type="Pfam" id="PF05183">
    <property type="entry name" value="RdRP"/>
    <property type="match status" value="1"/>
</dbReference>
<comment type="similarity">
    <text evidence="1">Belongs to the RdRP family.</text>
</comment>
<dbReference type="InterPro" id="IPR057596">
    <property type="entry name" value="RDRP_core"/>
</dbReference>
<dbReference type="InterPro" id="IPR007855">
    <property type="entry name" value="RDRP"/>
</dbReference>
<dbReference type="WBParaSite" id="ACRNAN_scaffold5101.g13107.t1">
    <property type="protein sequence ID" value="ACRNAN_scaffold5101.g13107.t1"/>
    <property type="gene ID" value="ACRNAN_scaffold5101.g13107"/>
</dbReference>
<dbReference type="Pfam" id="PF26253">
    <property type="entry name" value="RdRP_head"/>
    <property type="match status" value="1"/>
</dbReference>
<feature type="domain" description="RDRP core" evidence="9">
    <location>
        <begin position="509"/>
        <end position="1106"/>
    </location>
</feature>
<feature type="domain" description="DUF7636" evidence="10">
    <location>
        <begin position="1502"/>
        <end position="1597"/>
    </location>
</feature>
<dbReference type="InterPro" id="IPR057493">
    <property type="entry name" value="PH_RdRP-assoc"/>
</dbReference>
<dbReference type="PANTHER" id="PTHR23079:SF57">
    <property type="entry name" value="RNA-DIRECTED RNA POLYMERASE"/>
    <property type="match status" value="1"/>
</dbReference>
<evidence type="ECO:0000256" key="4">
    <source>
        <dbReference type="ARBA" id="ARBA00022679"/>
    </source>
</evidence>
<keyword evidence="7" id="KW-0943">RNA-mediated gene silencing</keyword>
<dbReference type="Proteomes" id="UP000887540">
    <property type="component" value="Unplaced"/>
</dbReference>
<evidence type="ECO:0000313" key="14">
    <source>
        <dbReference type="Proteomes" id="UP000887540"/>
    </source>
</evidence>
<dbReference type="InterPro" id="IPR056654">
    <property type="entry name" value="DUF7752"/>
</dbReference>
<evidence type="ECO:0000256" key="6">
    <source>
        <dbReference type="ARBA" id="ARBA00022884"/>
    </source>
</evidence>
<dbReference type="GO" id="GO:0003968">
    <property type="term" value="F:RNA-directed RNA polymerase activity"/>
    <property type="evidence" value="ECO:0007669"/>
    <property type="project" value="UniProtKB-KW"/>
</dbReference>
<dbReference type="InterPro" id="IPR056053">
    <property type="entry name" value="DUF7636"/>
</dbReference>
<keyword evidence="4" id="KW-0808">Transferase</keyword>
<dbReference type="GO" id="GO:0031380">
    <property type="term" value="C:nuclear RNA-directed RNA polymerase complex"/>
    <property type="evidence" value="ECO:0007669"/>
    <property type="project" value="TreeGrafter"/>
</dbReference>
<evidence type="ECO:0000259" key="13">
    <source>
        <dbReference type="Pfam" id="PF26253"/>
    </source>
</evidence>
<evidence type="ECO:0000259" key="12">
    <source>
        <dbReference type="Pfam" id="PF25359"/>
    </source>
</evidence>
<evidence type="ECO:0000259" key="10">
    <source>
        <dbReference type="Pfam" id="PF24642"/>
    </source>
</evidence>
<dbReference type="GO" id="GO:0030422">
    <property type="term" value="P:siRNA processing"/>
    <property type="evidence" value="ECO:0007669"/>
    <property type="project" value="TreeGrafter"/>
</dbReference>
<protein>
    <recommendedName>
        <fullName evidence="2">RNA-directed RNA polymerase</fullName>
        <ecNumber evidence="2">2.7.7.48</ecNumber>
    </recommendedName>
</protein>
<keyword evidence="5" id="KW-0548">Nucleotidyltransferase</keyword>
<evidence type="ECO:0000313" key="15">
    <source>
        <dbReference type="WBParaSite" id="ACRNAN_scaffold5101.g13107.t1"/>
    </source>
</evidence>
<name>A0A914E0G2_9BILA</name>
<evidence type="ECO:0000259" key="9">
    <source>
        <dbReference type="Pfam" id="PF05183"/>
    </source>
</evidence>
<evidence type="ECO:0000259" key="11">
    <source>
        <dbReference type="Pfam" id="PF24934"/>
    </source>
</evidence>